<organism evidence="1 2">
    <name type="scientific">Mytilus edulis</name>
    <name type="common">Blue mussel</name>
    <dbReference type="NCBI Taxonomy" id="6550"/>
    <lineage>
        <taxon>Eukaryota</taxon>
        <taxon>Metazoa</taxon>
        <taxon>Spiralia</taxon>
        <taxon>Lophotrochozoa</taxon>
        <taxon>Mollusca</taxon>
        <taxon>Bivalvia</taxon>
        <taxon>Autobranchia</taxon>
        <taxon>Pteriomorphia</taxon>
        <taxon>Mytilida</taxon>
        <taxon>Mytiloidea</taxon>
        <taxon>Mytilidae</taxon>
        <taxon>Mytilinae</taxon>
        <taxon>Mytilus</taxon>
    </lineage>
</organism>
<keyword evidence="2" id="KW-1185">Reference proteome</keyword>
<protein>
    <submittedName>
        <fullName evidence="1">Uncharacterized protein</fullName>
    </submittedName>
</protein>
<gene>
    <name evidence="1" type="ORF">MEDL_35296</name>
</gene>
<proteinExistence type="predicted"/>
<dbReference type="OrthoDB" id="10493161at2759"/>
<sequence length="239" mass="28573">MKQLVEPQIIHLIKIASQDFINKLCVMSINDTGDMFYPEYERYGVMISGDIIQVYIERVFDGLACSENVDEYLQRNRNITNTIFHTRLLDYMLQLDEQKIQYLIKTASQDFIERLCVMSIDDIKDDSVVEYERYGVIIPQDSLWLYIVRWLDRMRRLDDTEEYVERNRNRKTKLFTTSLCTFMEQLQEDVIEELIQTGSSDFLHKWFVTEGVKDNSRKGYEQYGIILKDKNLQKYNRGF</sequence>
<evidence type="ECO:0000313" key="1">
    <source>
        <dbReference type="EMBL" id="CAG2221900.1"/>
    </source>
</evidence>
<accession>A0A8S3SM59</accession>
<dbReference type="EMBL" id="CAJPWZ010001706">
    <property type="protein sequence ID" value="CAG2221900.1"/>
    <property type="molecule type" value="Genomic_DNA"/>
</dbReference>
<name>A0A8S3SM59_MYTED</name>
<evidence type="ECO:0000313" key="2">
    <source>
        <dbReference type="Proteomes" id="UP000683360"/>
    </source>
</evidence>
<reference evidence="1" key="1">
    <citation type="submission" date="2021-03" db="EMBL/GenBank/DDBJ databases">
        <authorList>
            <person name="Bekaert M."/>
        </authorList>
    </citation>
    <scope>NUCLEOTIDE SEQUENCE</scope>
</reference>
<comment type="caution">
    <text evidence="1">The sequence shown here is derived from an EMBL/GenBank/DDBJ whole genome shotgun (WGS) entry which is preliminary data.</text>
</comment>
<dbReference type="AlphaFoldDB" id="A0A8S3SM59"/>
<dbReference type="Proteomes" id="UP000683360">
    <property type="component" value="Unassembled WGS sequence"/>
</dbReference>